<keyword evidence="9" id="KW-1002">Plastid outer membrane</keyword>
<dbReference type="PANTHER" id="PTHR35993:SF1">
    <property type="entry name" value="OUTER ENVELOPE PORE PROTEIN 21B, CHLOROPLASTIC"/>
    <property type="match status" value="1"/>
</dbReference>
<evidence type="ECO:0000256" key="10">
    <source>
        <dbReference type="ARBA" id="ARBA00023065"/>
    </source>
</evidence>
<dbReference type="Proteomes" id="UP000825729">
    <property type="component" value="Unassembled WGS sequence"/>
</dbReference>
<evidence type="ECO:0000313" key="14">
    <source>
        <dbReference type="EMBL" id="KAG9442541.1"/>
    </source>
</evidence>
<comment type="caution">
    <text evidence="14">The sequence shown here is derived from an EMBL/GenBank/DDBJ whole genome shotgun (WGS) entry which is preliminary data.</text>
</comment>
<organism evidence="14 15">
    <name type="scientific">Aristolochia fimbriata</name>
    <name type="common">White veined hardy Dutchman's pipe vine</name>
    <dbReference type="NCBI Taxonomy" id="158543"/>
    <lineage>
        <taxon>Eukaryota</taxon>
        <taxon>Viridiplantae</taxon>
        <taxon>Streptophyta</taxon>
        <taxon>Embryophyta</taxon>
        <taxon>Tracheophyta</taxon>
        <taxon>Spermatophyta</taxon>
        <taxon>Magnoliopsida</taxon>
        <taxon>Magnoliidae</taxon>
        <taxon>Piperales</taxon>
        <taxon>Aristolochiaceae</taxon>
        <taxon>Aristolochia</taxon>
    </lineage>
</organism>
<evidence type="ECO:0000256" key="1">
    <source>
        <dbReference type="ARBA" id="ARBA00004396"/>
    </source>
</evidence>
<keyword evidence="6" id="KW-0150">Chloroplast</keyword>
<evidence type="ECO:0000256" key="3">
    <source>
        <dbReference type="ARBA" id="ARBA00009945"/>
    </source>
</evidence>
<dbReference type="GO" id="GO:0044070">
    <property type="term" value="P:regulation of monoatomic anion transport"/>
    <property type="evidence" value="ECO:0007669"/>
    <property type="project" value="InterPro"/>
</dbReference>
<protein>
    <submittedName>
        <fullName evidence="14">Uncharacterized protein</fullName>
    </submittedName>
</protein>
<evidence type="ECO:0000313" key="15">
    <source>
        <dbReference type="Proteomes" id="UP000825729"/>
    </source>
</evidence>
<keyword evidence="8" id="KW-0812">Transmembrane</keyword>
<evidence type="ECO:0000256" key="7">
    <source>
        <dbReference type="ARBA" id="ARBA00022640"/>
    </source>
</evidence>
<dbReference type="GO" id="GO:0008308">
    <property type="term" value="F:voltage-gated monoatomic anion channel activity"/>
    <property type="evidence" value="ECO:0007669"/>
    <property type="project" value="InterPro"/>
</dbReference>
<evidence type="ECO:0000256" key="9">
    <source>
        <dbReference type="ARBA" id="ARBA00022805"/>
    </source>
</evidence>
<dbReference type="PANTHER" id="PTHR35993">
    <property type="entry name" value="OUTER ENVELOPE PORE PROTEIN 21B, CHLOROPLASTIC"/>
    <property type="match status" value="1"/>
</dbReference>
<keyword evidence="11" id="KW-0626">Porin</keyword>
<evidence type="ECO:0000256" key="2">
    <source>
        <dbReference type="ARBA" id="ARBA00004441"/>
    </source>
</evidence>
<comment type="subcellular location">
    <subcellularLocation>
        <location evidence="1">Plastid</location>
        <location evidence="1">Chloroplast outer membrane</location>
        <topology evidence="1">Multi-pass membrane protein</topology>
    </subcellularLocation>
    <subcellularLocation>
        <location evidence="2">Plastid</location>
        <location evidence="2">Etioplast membrane</location>
        <topology evidence="2">Multi-pass membrane protein</topology>
    </subcellularLocation>
</comment>
<evidence type="ECO:0000256" key="4">
    <source>
        <dbReference type="ARBA" id="ARBA00022448"/>
    </source>
</evidence>
<dbReference type="EMBL" id="JAINDJ010000007">
    <property type="protein sequence ID" value="KAG9442541.1"/>
    <property type="molecule type" value="Genomic_DNA"/>
</dbReference>
<sequence length="181" mass="20427">MQTSLRYDSDSRVLRIHAKEKIPVDSRLLCQVHGELDTAAGAPSSLGVTFRNIFKEAFASVGAGIRCDQDKNIKYTLHGKKAFPITSNGFLHFNVKGRYDVADKLTEKKARGAAEISWSILDIQRDQDVRLVVGYEVFDKVPYLQIRENNWTFNADMNGRWNLRFHFLFLSSGPSGDSGDL</sequence>
<evidence type="ECO:0000256" key="5">
    <source>
        <dbReference type="ARBA" id="ARBA00022452"/>
    </source>
</evidence>
<dbReference type="GO" id="GO:0046930">
    <property type="term" value="C:pore complex"/>
    <property type="evidence" value="ECO:0007669"/>
    <property type="project" value="UniProtKB-KW"/>
</dbReference>
<accession>A0AAV7E3W7</accession>
<dbReference type="GO" id="GO:0015288">
    <property type="term" value="F:porin activity"/>
    <property type="evidence" value="ECO:0007669"/>
    <property type="project" value="UniProtKB-KW"/>
</dbReference>
<keyword evidence="10" id="KW-0406">Ion transport</keyword>
<dbReference type="AlphaFoldDB" id="A0AAV7E3W7"/>
<dbReference type="InterPro" id="IPR034575">
    <property type="entry name" value="OEP21"/>
</dbReference>
<keyword evidence="15" id="KW-1185">Reference proteome</keyword>
<evidence type="ECO:0000256" key="11">
    <source>
        <dbReference type="ARBA" id="ARBA00023114"/>
    </source>
</evidence>
<reference evidence="14 15" key="1">
    <citation type="submission" date="2021-07" db="EMBL/GenBank/DDBJ databases">
        <title>The Aristolochia fimbriata genome: insights into angiosperm evolution, floral development and chemical biosynthesis.</title>
        <authorList>
            <person name="Jiao Y."/>
        </authorList>
    </citation>
    <scope>NUCLEOTIDE SEQUENCE [LARGE SCALE GENOMIC DNA]</scope>
    <source>
        <strain evidence="14">IBCAS-2021</strain>
        <tissue evidence="14">Leaf</tissue>
    </source>
</reference>
<dbReference type="GO" id="GO:0009707">
    <property type="term" value="C:chloroplast outer membrane"/>
    <property type="evidence" value="ECO:0007669"/>
    <property type="project" value="UniProtKB-SubCell"/>
</dbReference>
<evidence type="ECO:0000256" key="12">
    <source>
        <dbReference type="ARBA" id="ARBA00023136"/>
    </source>
</evidence>
<proteinExistence type="inferred from homology"/>
<name>A0AAV7E3W7_ARIFI</name>
<gene>
    <name evidence="14" type="ORF">H6P81_018395</name>
</gene>
<dbReference type="GO" id="GO:0034426">
    <property type="term" value="C:etioplast membrane"/>
    <property type="evidence" value="ECO:0007669"/>
    <property type="project" value="UniProtKB-SubCell"/>
</dbReference>
<comment type="function">
    <text evidence="13">Voltage-dependent rectifying anion channel that facilitates the translocation between chloroplast and cytoplasm of phosphorylated carbohydrates such as triosephosphate, 3-phosphoglycerate and inorganic phosphate (Pi) depending of ATP to triosephosphate ratio in the plastidial intermembrane space; in high triosephosphate/ATP conditions (e.g. photosynthesis), export of triosphosphate from chloroplast (outward rectifying channels), but in high ATP/triosephosphate conditions (e.g. dark phase), import of phosphosolutes (inward rectifying channels).</text>
</comment>
<comment type="similarity">
    <text evidence="3">Belongs to the plastid outer envelope porin OEP21 (TC 1.B.29) family.</text>
</comment>
<keyword evidence="7" id="KW-0934">Plastid</keyword>
<keyword evidence="4" id="KW-0813">Transport</keyword>
<keyword evidence="12" id="KW-0472">Membrane</keyword>
<evidence type="ECO:0000256" key="8">
    <source>
        <dbReference type="ARBA" id="ARBA00022692"/>
    </source>
</evidence>
<keyword evidence="5" id="KW-1134">Transmembrane beta strand</keyword>
<evidence type="ECO:0000256" key="6">
    <source>
        <dbReference type="ARBA" id="ARBA00022528"/>
    </source>
</evidence>
<evidence type="ECO:0000256" key="13">
    <source>
        <dbReference type="ARBA" id="ARBA00024941"/>
    </source>
</evidence>